<evidence type="ECO:0000313" key="3">
    <source>
        <dbReference type="Proteomes" id="UP001144323"/>
    </source>
</evidence>
<dbReference type="Proteomes" id="UP001144323">
    <property type="component" value="Unassembled WGS sequence"/>
</dbReference>
<dbReference type="EMBL" id="BSEC01000001">
    <property type="protein sequence ID" value="GLI92746.1"/>
    <property type="molecule type" value="Genomic_DNA"/>
</dbReference>
<accession>A0A9W6GTT9</accession>
<comment type="caution">
    <text evidence="2">The sequence shown here is derived from an EMBL/GenBank/DDBJ whole genome shotgun (WGS) entry which is preliminary data.</text>
</comment>
<name>A0A9W6GTT9_9HYPH</name>
<organism evidence="2 3">
    <name type="scientific">Methylocystis echinoides</name>
    <dbReference type="NCBI Taxonomy" id="29468"/>
    <lineage>
        <taxon>Bacteria</taxon>
        <taxon>Pseudomonadati</taxon>
        <taxon>Pseudomonadota</taxon>
        <taxon>Alphaproteobacteria</taxon>
        <taxon>Hyphomicrobiales</taxon>
        <taxon>Methylocystaceae</taxon>
        <taxon>Methylocystis</taxon>
    </lineage>
</organism>
<dbReference type="AlphaFoldDB" id="A0A9W6GTT9"/>
<proteinExistence type="predicted"/>
<keyword evidence="3" id="KW-1185">Reference proteome</keyword>
<sequence>MRRLLILALALAAGPAAAQTGQRAPYRPPGTITATPFQFSPVTVYRDAKGRAVGTSTTFSNGAMIYRER</sequence>
<feature type="chain" id="PRO_5040955840" evidence="1">
    <location>
        <begin position="19"/>
        <end position="69"/>
    </location>
</feature>
<feature type="signal peptide" evidence="1">
    <location>
        <begin position="1"/>
        <end position="18"/>
    </location>
</feature>
<dbReference type="RefSeq" id="WP_281802142.1">
    <property type="nucleotide sequence ID" value="NZ_BSEC01000001.1"/>
</dbReference>
<protein>
    <submittedName>
        <fullName evidence="2">Uncharacterized protein</fullName>
    </submittedName>
</protein>
<reference evidence="2" key="1">
    <citation type="journal article" date="2023" name="Int. J. Syst. Evol. Microbiol.">
        <title>Methylocystis iwaonis sp. nov., a type II methane-oxidizing bacterium from surface soil of a rice paddy field in Japan, and emended description of the genus Methylocystis (ex Whittenbury et al. 1970) Bowman et al. 1993.</title>
        <authorList>
            <person name="Kaise H."/>
            <person name="Sawadogo J.B."/>
            <person name="Alam M.S."/>
            <person name="Ueno C."/>
            <person name="Dianou D."/>
            <person name="Shinjo R."/>
            <person name="Asakawa S."/>
        </authorList>
    </citation>
    <scope>NUCLEOTIDE SEQUENCE</scope>
    <source>
        <strain evidence="2">LMG27198</strain>
    </source>
</reference>
<gene>
    <name evidence="2" type="ORF">LMG27198_17380</name>
</gene>
<keyword evidence="1" id="KW-0732">Signal</keyword>
<evidence type="ECO:0000313" key="2">
    <source>
        <dbReference type="EMBL" id="GLI92746.1"/>
    </source>
</evidence>
<evidence type="ECO:0000256" key="1">
    <source>
        <dbReference type="SAM" id="SignalP"/>
    </source>
</evidence>